<evidence type="ECO:0000313" key="2">
    <source>
        <dbReference type="EMBL" id="KAI9181379.1"/>
    </source>
</evidence>
<evidence type="ECO:0000256" key="1">
    <source>
        <dbReference type="SAM" id="MobiDB-lite"/>
    </source>
</evidence>
<reference evidence="2" key="1">
    <citation type="journal article" date="2022" name="Plant J.">
        <title>Strategies of tolerance reflected in two North American maple genomes.</title>
        <authorList>
            <person name="McEvoy S.L."/>
            <person name="Sezen U.U."/>
            <person name="Trouern-Trend A."/>
            <person name="McMahon S.M."/>
            <person name="Schaberg P.G."/>
            <person name="Yang J."/>
            <person name="Wegrzyn J.L."/>
            <person name="Swenson N.G."/>
        </authorList>
    </citation>
    <scope>NUCLEOTIDE SEQUENCE</scope>
    <source>
        <strain evidence="2">91603</strain>
    </source>
</reference>
<keyword evidence="3" id="KW-1185">Reference proteome</keyword>
<comment type="caution">
    <text evidence="2">The sequence shown here is derived from an EMBL/GenBank/DDBJ whole genome shotgun (WGS) entry which is preliminary data.</text>
</comment>
<evidence type="ECO:0000313" key="3">
    <source>
        <dbReference type="Proteomes" id="UP001064489"/>
    </source>
</evidence>
<sequence length="281" mass="32274">MFRKVGASRTVPSSSSRSGSSKSTSGRCFVGSSTRRAFEEREKPGPGELWDGYNYEEFFRDEIDYTRLAINQVRENKMDKDKLARIVVEYLIPTLVGLRILILREQVSNPEGAFAAFHLAFLEICVRLPLQPYIRKVLRQIGIAPVQLKLNAWRIVIGMFALWRSMKYPDRTFTEIGHCYRLYSHKSGGREGGGRAATWERVPVEVLLMTERKHISDTWLVSPERRHVDYLLNDRSFSSGCKEERMADKGKVGADKRKEDKKRRRVIPMGPSLSNEDKASE</sequence>
<name>A0AAD5J094_ACENE</name>
<feature type="region of interest" description="Disordered" evidence="1">
    <location>
        <begin position="241"/>
        <end position="281"/>
    </location>
</feature>
<feature type="compositionally biased region" description="Basic and acidic residues" evidence="1">
    <location>
        <begin position="241"/>
        <end position="258"/>
    </location>
</feature>
<dbReference type="AlphaFoldDB" id="A0AAD5J094"/>
<proteinExistence type="predicted"/>
<feature type="compositionally biased region" description="Low complexity" evidence="1">
    <location>
        <begin position="8"/>
        <end position="27"/>
    </location>
</feature>
<dbReference type="Proteomes" id="UP001064489">
    <property type="component" value="Chromosome 4"/>
</dbReference>
<accession>A0AAD5J094</accession>
<protein>
    <submittedName>
        <fullName evidence="2">Uncharacterized protein</fullName>
    </submittedName>
</protein>
<gene>
    <name evidence="2" type="ORF">LWI28_014500</name>
</gene>
<reference evidence="2" key="2">
    <citation type="submission" date="2023-02" db="EMBL/GenBank/DDBJ databases">
        <authorList>
            <person name="Swenson N.G."/>
            <person name="Wegrzyn J.L."/>
            <person name="Mcevoy S.L."/>
        </authorList>
    </citation>
    <scope>NUCLEOTIDE SEQUENCE</scope>
    <source>
        <strain evidence="2">91603</strain>
        <tissue evidence="2">Leaf</tissue>
    </source>
</reference>
<organism evidence="2 3">
    <name type="scientific">Acer negundo</name>
    <name type="common">Box elder</name>
    <dbReference type="NCBI Taxonomy" id="4023"/>
    <lineage>
        <taxon>Eukaryota</taxon>
        <taxon>Viridiplantae</taxon>
        <taxon>Streptophyta</taxon>
        <taxon>Embryophyta</taxon>
        <taxon>Tracheophyta</taxon>
        <taxon>Spermatophyta</taxon>
        <taxon>Magnoliopsida</taxon>
        <taxon>eudicotyledons</taxon>
        <taxon>Gunneridae</taxon>
        <taxon>Pentapetalae</taxon>
        <taxon>rosids</taxon>
        <taxon>malvids</taxon>
        <taxon>Sapindales</taxon>
        <taxon>Sapindaceae</taxon>
        <taxon>Hippocastanoideae</taxon>
        <taxon>Acereae</taxon>
        <taxon>Acer</taxon>
    </lineage>
</organism>
<dbReference type="EMBL" id="JAJSOW010000101">
    <property type="protein sequence ID" value="KAI9181379.1"/>
    <property type="molecule type" value="Genomic_DNA"/>
</dbReference>
<feature type="region of interest" description="Disordered" evidence="1">
    <location>
        <begin position="1"/>
        <end position="43"/>
    </location>
</feature>